<name>A0ABW5TMR8_9SPHI</name>
<dbReference type="SMART" id="SM00487">
    <property type="entry name" value="DEXDc"/>
    <property type="match status" value="1"/>
</dbReference>
<dbReference type="InterPro" id="IPR045562">
    <property type="entry name" value="RecG_dom3_C"/>
</dbReference>
<evidence type="ECO:0000313" key="19">
    <source>
        <dbReference type="Proteomes" id="UP001597546"/>
    </source>
</evidence>
<gene>
    <name evidence="18" type="primary">recG</name>
    <name evidence="18" type="ORF">ACFSSE_00095</name>
</gene>
<dbReference type="RefSeq" id="WP_379044947.1">
    <property type="nucleotide sequence ID" value="NZ_JBHSKW010000050.1"/>
</dbReference>
<evidence type="ECO:0000256" key="14">
    <source>
        <dbReference type="ARBA" id="ARBA00048988"/>
    </source>
</evidence>
<dbReference type="NCBIfam" id="TIGR00643">
    <property type="entry name" value="recG"/>
    <property type="match status" value="1"/>
</dbReference>
<dbReference type="Gene3D" id="3.40.50.300">
    <property type="entry name" value="P-loop containing nucleotide triphosphate hydrolases"/>
    <property type="match status" value="2"/>
</dbReference>
<feature type="domain" description="Helicase ATP-binding" evidence="16">
    <location>
        <begin position="286"/>
        <end position="448"/>
    </location>
</feature>
<evidence type="ECO:0000256" key="9">
    <source>
        <dbReference type="ARBA" id="ARBA00023172"/>
    </source>
</evidence>
<dbReference type="SMART" id="SM00490">
    <property type="entry name" value="HELICc"/>
    <property type="match status" value="1"/>
</dbReference>
<keyword evidence="10 15" id="KW-0234">DNA repair</keyword>
<sequence length="701" mass="79993">MFSSVLNTPIAYLKGVGPQRAEILKKEIGLFTYGDLITYYPFRYIDRTQYYKIREINQDLPYLQILVRLKTFEIIGEKRTKRLVAQAIDDTGEIELVWFQGITWVQKYLEINQAYVIFGKVTFFNGKAQMAHPEIELYSNKTISRGNLKLQPVYSSTEKLKQFNLDSKGIQKLMANALDSCVSEIEEILPHHIQEKYKLIARKKAINNLHFPSSTQELLIAQNTLKFEELFLIQFRMLKSKLIRTQKFKGNIFENVGEKFTYFYENLLPFKLTNAQKRVIKEIRQDTQKGIQMNRLVQGDVGSGKTVVALMTMLLAVDNGFQACLMAPTEILATQHYHSLKGLLSDDFVSIALLTGSSKKKDRKIIADELENGKLSILIGTHALIEDPVKFKNLGFAVIDEQHRFGVEQRAKLWRKNIVPPHILVMTATPIPRTLAMTLYGDLDVSLIDELPAGRKPIETRHLYENQRLRMFGFMKQEIAKGRQVYIVYPLIQESAKLDLKNLMDGVDTMSREFPLPDYRISIVHGQLKAAEKEFEMQRFVKGETQIMVATTVIEVGVNVPNASVMIIENAERFGLSQLHQLRGRVGRGAEQSYCILMSGEKLSKDGRVRLDTMVKTNDGFEIAEIDLQLRGPGNIEGKQQSGLMELKIADLTVDQNILAEARKTVIQIFEEDPDLQNPEHSVLQKVLLKSETGIMLNKIS</sequence>
<keyword evidence="8" id="KW-0238">DNA-binding</keyword>
<dbReference type="InterPro" id="IPR027417">
    <property type="entry name" value="P-loop_NTPase"/>
</dbReference>
<dbReference type="PANTHER" id="PTHR47964:SF1">
    <property type="entry name" value="ATP-DEPENDENT DNA HELICASE HOMOLOG RECG, CHLOROPLASTIC"/>
    <property type="match status" value="1"/>
</dbReference>
<dbReference type="GO" id="GO:0003678">
    <property type="term" value="F:DNA helicase activity"/>
    <property type="evidence" value="ECO:0007669"/>
    <property type="project" value="UniProtKB-EC"/>
</dbReference>
<evidence type="ECO:0000256" key="2">
    <source>
        <dbReference type="ARBA" id="ARBA00017846"/>
    </source>
</evidence>
<keyword evidence="7 15" id="KW-0067">ATP-binding</keyword>
<dbReference type="Pfam" id="PF19833">
    <property type="entry name" value="RecG_dom3_C"/>
    <property type="match status" value="1"/>
</dbReference>
<keyword evidence="11" id="KW-0413">Isomerase</keyword>
<evidence type="ECO:0000256" key="4">
    <source>
        <dbReference type="ARBA" id="ARBA00022763"/>
    </source>
</evidence>
<evidence type="ECO:0000256" key="12">
    <source>
        <dbReference type="ARBA" id="ARBA00034617"/>
    </source>
</evidence>
<keyword evidence="4 15" id="KW-0227">DNA damage</keyword>
<proteinExistence type="inferred from homology"/>
<evidence type="ECO:0000256" key="13">
    <source>
        <dbReference type="ARBA" id="ARBA00034808"/>
    </source>
</evidence>
<dbReference type="PANTHER" id="PTHR47964">
    <property type="entry name" value="ATP-DEPENDENT DNA HELICASE HOMOLOG RECG, CHLOROPLASTIC"/>
    <property type="match status" value="1"/>
</dbReference>
<evidence type="ECO:0000256" key="10">
    <source>
        <dbReference type="ARBA" id="ARBA00023204"/>
    </source>
</evidence>
<keyword evidence="5 15" id="KW-0378">Hydrolase</keyword>
<dbReference type="GO" id="GO:0016787">
    <property type="term" value="F:hydrolase activity"/>
    <property type="evidence" value="ECO:0007669"/>
    <property type="project" value="UniProtKB-KW"/>
</dbReference>
<comment type="catalytic activity">
    <reaction evidence="14 15">
        <text>ATP + H2O = ADP + phosphate + H(+)</text>
        <dbReference type="Rhea" id="RHEA:13065"/>
        <dbReference type="ChEBI" id="CHEBI:15377"/>
        <dbReference type="ChEBI" id="CHEBI:15378"/>
        <dbReference type="ChEBI" id="CHEBI:30616"/>
        <dbReference type="ChEBI" id="CHEBI:43474"/>
        <dbReference type="ChEBI" id="CHEBI:456216"/>
        <dbReference type="EC" id="5.6.2.4"/>
    </reaction>
</comment>
<dbReference type="InterPro" id="IPR011545">
    <property type="entry name" value="DEAD/DEAH_box_helicase_dom"/>
</dbReference>
<dbReference type="Pfam" id="PF00270">
    <property type="entry name" value="DEAD"/>
    <property type="match status" value="1"/>
</dbReference>
<keyword evidence="6 15" id="KW-0347">Helicase</keyword>
<evidence type="ECO:0000259" key="16">
    <source>
        <dbReference type="PROSITE" id="PS51192"/>
    </source>
</evidence>
<evidence type="ECO:0000259" key="17">
    <source>
        <dbReference type="PROSITE" id="PS51194"/>
    </source>
</evidence>
<dbReference type="InterPro" id="IPR004609">
    <property type="entry name" value="ATP-dep_DNA_helicase_RecG"/>
</dbReference>
<dbReference type="EMBL" id="JBHULV010000001">
    <property type="protein sequence ID" value="MFD2730094.1"/>
    <property type="molecule type" value="Genomic_DNA"/>
</dbReference>
<dbReference type="InterPro" id="IPR047112">
    <property type="entry name" value="RecG/Mfd"/>
</dbReference>
<dbReference type="CDD" id="cd04488">
    <property type="entry name" value="RecG_wedge_OBF"/>
    <property type="match status" value="1"/>
</dbReference>
<dbReference type="InterPro" id="IPR033454">
    <property type="entry name" value="RecG_wedge"/>
</dbReference>
<feature type="domain" description="Helicase C-terminal" evidence="17">
    <location>
        <begin position="474"/>
        <end position="634"/>
    </location>
</feature>
<dbReference type="Proteomes" id="UP001597546">
    <property type="component" value="Unassembled WGS sequence"/>
</dbReference>
<protein>
    <recommendedName>
        <fullName evidence="2 15">ATP-dependent DNA helicase RecG</fullName>
        <ecNumber evidence="13 15">5.6.2.4</ecNumber>
    </recommendedName>
</protein>
<comment type="caution">
    <text evidence="18">The sequence shown here is derived from an EMBL/GenBank/DDBJ whole genome shotgun (WGS) entry which is preliminary data.</text>
</comment>
<dbReference type="EC" id="5.6.2.4" evidence="13 15"/>
<keyword evidence="9 15" id="KW-0233">DNA recombination</keyword>
<dbReference type="PROSITE" id="PS51194">
    <property type="entry name" value="HELICASE_CTER"/>
    <property type="match status" value="1"/>
</dbReference>
<dbReference type="PROSITE" id="PS51192">
    <property type="entry name" value="HELICASE_ATP_BIND_1"/>
    <property type="match status" value="1"/>
</dbReference>
<dbReference type="SUPFAM" id="SSF52540">
    <property type="entry name" value="P-loop containing nucleoside triphosphate hydrolases"/>
    <property type="match status" value="2"/>
</dbReference>
<dbReference type="Pfam" id="PF00271">
    <property type="entry name" value="Helicase_C"/>
    <property type="match status" value="1"/>
</dbReference>
<organism evidence="18 19">
    <name type="scientific">Pedobacter alpinus</name>
    <dbReference type="NCBI Taxonomy" id="1590643"/>
    <lineage>
        <taxon>Bacteria</taxon>
        <taxon>Pseudomonadati</taxon>
        <taxon>Bacteroidota</taxon>
        <taxon>Sphingobacteriia</taxon>
        <taxon>Sphingobacteriales</taxon>
        <taxon>Sphingobacteriaceae</taxon>
        <taxon>Pedobacter</taxon>
    </lineage>
</organism>
<dbReference type="Pfam" id="PF17191">
    <property type="entry name" value="RecG_wedge"/>
    <property type="match status" value="1"/>
</dbReference>
<dbReference type="InterPro" id="IPR001650">
    <property type="entry name" value="Helicase_C-like"/>
</dbReference>
<evidence type="ECO:0000256" key="15">
    <source>
        <dbReference type="RuleBase" id="RU363016"/>
    </source>
</evidence>
<evidence type="ECO:0000256" key="11">
    <source>
        <dbReference type="ARBA" id="ARBA00023235"/>
    </source>
</evidence>
<comment type="function">
    <text evidence="15">Plays a critical role in recombination and DNA repair. Helps process Holliday junction intermediates to mature products by catalyzing branch migration. Has replication fork regression activity, unwinds stalled or blocked replication forks to make a HJ that can be resolved. Has a DNA unwinding activity characteristic of a DNA helicase with 3'-5' polarity.</text>
</comment>
<accession>A0ABW5TMR8</accession>
<dbReference type="NCBIfam" id="NF008168">
    <property type="entry name" value="PRK10917.2-2"/>
    <property type="match status" value="1"/>
</dbReference>
<evidence type="ECO:0000256" key="3">
    <source>
        <dbReference type="ARBA" id="ARBA00022741"/>
    </source>
</evidence>
<evidence type="ECO:0000256" key="6">
    <source>
        <dbReference type="ARBA" id="ARBA00022806"/>
    </source>
</evidence>
<dbReference type="CDD" id="cd17992">
    <property type="entry name" value="DEXHc_RecG"/>
    <property type="match status" value="1"/>
</dbReference>
<comment type="catalytic activity">
    <reaction evidence="12 15">
        <text>Couples ATP hydrolysis with the unwinding of duplex DNA by translocating in the 3'-5' direction.</text>
        <dbReference type="EC" id="5.6.2.4"/>
    </reaction>
</comment>
<dbReference type="InterPro" id="IPR014001">
    <property type="entry name" value="Helicase_ATP-bd"/>
</dbReference>
<keyword evidence="3 15" id="KW-0547">Nucleotide-binding</keyword>
<keyword evidence="19" id="KW-1185">Reference proteome</keyword>
<evidence type="ECO:0000256" key="5">
    <source>
        <dbReference type="ARBA" id="ARBA00022801"/>
    </source>
</evidence>
<evidence type="ECO:0000256" key="8">
    <source>
        <dbReference type="ARBA" id="ARBA00023125"/>
    </source>
</evidence>
<evidence type="ECO:0000313" key="18">
    <source>
        <dbReference type="EMBL" id="MFD2730094.1"/>
    </source>
</evidence>
<dbReference type="Gene3D" id="2.40.50.140">
    <property type="entry name" value="Nucleic acid-binding proteins"/>
    <property type="match status" value="1"/>
</dbReference>
<dbReference type="InterPro" id="IPR012340">
    <property type="entry name" value="NA-bd_OB-fold"/>
</dbReference>
<dbReference type="NCBIfam" id="NF008165">
    <property type="entry name" value="PRK10917.1-3"/>
    <property type="match status" value="1"/>
</dbReference>
<evidence type="ECO:0000256" key="1">
    <source>
        <dbReference type="ARBA" id="ARBA00007504"/>
    </source>
</evidence>
<evidence type="ECO:0000256" key="7">
    <source>
        <dbReference type="ARBA" id="ARBA00022840"/>
    </source>
</evidence>
<reference evidence="19" key="1">
    <citation type="journal article" date="2019" name="Int. J. Syst. Evol. Microbiol.">
        <title>The Global Catalogue of Microorganisms (GCM) 10K type strain sequencing project: providing services to taxonomists for standard genome sequencing and annotation.</title>
        <authorList>
            <consortium name="The Broad Institute Genomics Platform"/>
            <consortium name="The Broad Institute Genome Sequencing Center for Infectious Disease"/>
            <person name="Wu L."/>
            <person name="Ma J."/>
        </authorList>
    </citation>
    <scope>NUCLEOTIDE SEQUENCE [LARGE SCALE GENOMIC DNA]</scope>
    <source>
        <strain evidence="19">KCTC 42456</strain>
    </source>
</reference>
<comment type="similarity">
    <text evidence="1 15">Belongs to the helicase family. RecG subfamily.</text>
</comment>
<dbReference type="SUPFAM" id="SSF50249">
    <property type="entry name" value="Nucleic acid-binding proteins"/>
    <property type="match status" value="1"/>
</dbReference>